<dbReference type="PROSITE" id="PS50937">
    <property type="entry name" value="HTH_MERR_2"/>
    <property type="match status" value="1"/>
</dbReference>
<evidence type="ECO:0000259" key="3">
    <source>
        <dbReference type="PROSITE" id="PS50937"/>
    </source>
</evidence>
<accession>A0A9W6VS49</accession>
<dbReference type="SMART" id="SM00422">
    <property type="entry name" value="HTH_MERR"/>
    <property type="match status" value="1"/>
</dbReference>
<feature type="region of interest" description="Disordered" evidence="2">
    <location>
        <begin position="1"/>
        <end position="22"/>
    </location>
</feature>
<dbReference type="Pfam" id="PF13411">
    <property type="entry name" value="MerR_1"/>
    <property type="match status" value="1"/>
</dbReference>
<gene>
    <name evidence="4" type="ORF">Airi01_045330</name>
</gene>
<name>A0A9W6VS49_9ACTN</name>
<dbReference type="InterPro" id="IPR047057">
    <property type="entry name" value="MerR_fam"/>
</dbReference>
<dbReference type="PANTHER" id="PTHR30204">
    <property type="entry name" value="REDOX-CYCLING DRUG-SENSING TRANSCRIPTIONAL ACTIVATOR SOXR"/>
    <property type="match status" value="1"/>
</dbReference>
<keyword evidence="1" id="KW-0238">DNA-binding</keyword>
<dbReference type="InterPro" id="IPR009061">
    <property type="entry name" value="DNA-bd_dom_put_sf"/>
</dbReference>
<evidence type="ECO:0000313" key="5">
    <source>
        <dbReference type="Proteomes" id="UP001165135"/>
    </source>
</evidence>
<protein>
    <recommendedName>
        <fullName evidence="3">HTH merR-type domain-containing protein</fullName>
    </recommendedName>
</protein>
<feature type="compositionally biased region" description="Low complexity" evidence="2">
    <location>
        <begin position="209"/>
        <end position="232"/>
    </location>
</feature>
<dbReference type="SUPFAM" id="SSF46955">
    <property type="entry name" value="Putative DNA-binding domain"/>
    <property type="match status" value="1"/>
</dbReference>
<evidence type="ECO:0000313" key="4">
    <source>
        <dbReference type="EMBL" id="GLY76266.1"/>
    </source>
</evidence>
<dbReference type="InterPro" id="IPR000551">
    <property type="entry name" value="MerR-type_HTH_dom"/>
</dbReference>
<dbReference type="GO" id="GO:0003677">
    <property type="term" value="F:DNA binding"/>
    <property type="evidence" value="ECO:0007669"/>
    <property type="project" value="UniProtKB-KW"/>
</dbReference>
<dbReference type="Gene3D" id="1.10.1660.10">
    <property type="match status" value="1"/>
</dbReference>
<feature type="region of interest" description="Disordered" evidence="2">
    <location>
        <begin position="132"/>
        <end position="155"/>
    </location>
</feature>
<reference evidence="4" key="1">
    <citation type="submission" date="2023-03" db="EMBL/GenBank/DDBJ databases">
        <title>Actinoallomurus iriomotensis NBRC 103681.</title>
        <authorList>
            <person name="Ichikawa N."/>
            <person name="Sato H."/>
            <person name="Tonouchi N."/>
        </authorList>
    </citation>
    <scope>NUCLEOTIDE SEQUENCE</scope>
    <source>
        <strain evidence="4">NBRC 103681</strain>
    </source>
</reference>
<evidence type="ECO:0000256" key="2">
    <source>
        <dbReference type="SAM" id="MobiDB-lite"/>
    </source>
</evidence>
<comment type="caution">
    <text evidence="4">The sequence shown here is derived from an EMBL/GenBank/DDBJ whole genome shotgun (WGS) entry which is preliminary data.</text>
</comment>
<dbReference type="GO" id="GO:0003700">
    <property type="term" value="F:DNA-binding transcription factor activity"/>
    <property type="evidence" value="ECO:0007669"/>
    <property type="project" value="InterPro"/>
</dbReference>
<proteinExistence type="predicted"/>
<dbReference type="CDD" id="cd01109">
    <property type="entry name" value="HTH_YyaN"/>
    <property type="match status" value="1"/>
</dbReference>
<feature type="region of interest" description="Disordered" evidence="2">
    <location>
        <begin position="179"/>
        <end position="232"/>
    </location>
</feature>
<feature type="domain" description="HTH merR-type" evidence="3">
    <location>
        <begin position="20"/>
        <end position="90"/>
    </location>
</feature>
<dbReference type="RefSeq" id="WP_285624445.1">
    <property type="nucleotide sequence ID" value="NZ_BSTJ01000005.1"/>
</dbReference>
<dbReference type="Proteomes" id="UP001165135">
    <property type="component" value="Unassembled WGS sequence"/>
</dbReference>
<dbReference type="PANTHER" id="PTHR30204:SF98">
    <property type="entry name" value="HTH-TYPE TRANSCRIPTIONAL REGULATOR ADHR"/>
    <property type="match status" value="1"/>
</dbReference>
<dbReference type="EMBL" id="BSTJ01000005">
    <property type="protein sequence ID" value="GLY76266.1"/>
    <property type="molecule type" value="Genomic_DNA"/>
</dbReference>
<organism evidence="4 5">
    <name type="scientific">Actinoallomurus iriomotensis</name>
    <dbReference type="NCBI Taxonomy" id="478107"/>
    <lineage>
        <taxon>Bacteria</taxon>
        <taxon>Bacillati</taxon>
        <taxon>Actinomycetota</taxon>
        <taxon>Actinomycetes</taxon>
        <taxon>Streptosporangiales</taxon>
        <taxon>Thermomonosporaceae</taxon>
        <taxon>Actinoallomurus</taxon>
    </lineage>
</organism>
<dbReference type="AlphaFoldDB" id="A0A9W6VS49"/>
<evidence type="ECO:0000256" key="1">
    <source>
        <dbReference type="ARBA" id="ARBA00023125"/>
    </source>
</evidence>
<sequence>MLEVKPQPESGPARSDPRTDLSVAEAARRTGVSVHTLRYCERVGLVVTPIGRTAGGRRRYHQLDLDWIVVCTKLRATGMPIKTIRRYAQLVSGGYGNEQERLALLEAHRADVTAKLTERQENLRVIDHRSTSTEAASPWVGPAQRVPALSNPQGRDVPRSWRFFGEAMGATGQAVGEWVRPISDGPLGRRRDGDVEPAPVRSDVLHDLGATAGTAGDQPGPAPGAAQARPPR</sequence>